<reference evidence="1" key="1">
    <citation type="submission" date="2018-11" db="EMBL/GenBank/DDBJ databases">
        <authorList>
            <person name="Alioto T."/>
            <person name="Alioto T."/>
        </authorList>
    </citation>
    <scope>NUCLEOTIDE SEQUENCE</scope>
</reference>
<dbReference type="EMBL" id="UYJE01004559">
    <property type="protein sequence ID" value="VDI29119.1"/>
    <property type="molecule type" value="Genomic_DNA"/>
</dbReference>
<dbReference type="SUPFAM" id="SSF56672">
    <property type="entry name" value="DNA/RNA polymerases"/>
    <property type="match status" value="1"/>
</dbReference>
<evidence type="ECO:0008006" key="3">
    <source>
        <dbReference type="Google" id="ProtNLM"/>
    </source>
</evidence>
<accession>A0A8B6E6Z1</accession>
<dbReference type="OrthoDB" id="6145496at2759"/>
<dbReference type="InterPro" id="IPR043128">
    <property type="entry name" value="Rev_trsase/Diguanyl_cyclase"/>
</dbReference>
<evidence type="ECO:0000313" key="1">
    <source>
        <dbReference type="EMBL" id="VDI29119.1"/>
    </source>
</evidence>
<comment type="caution">
    <text evidence="1">The sequence shown here is derived from an EMBL/GenBank/DDBJ whole genome shotgun (WGS) entry which is preliminary data.</text>
</comment>
<dbReference type="PANTHER" id="PTHR47331:SF1">
    <property type="entry name" value="GAG-LIKE PROTEIN"/>
    <property type="match status" value="1"/>
</dbReference>
<dbReference type="AlphaFoldDB" id="A0A8B6E6Z1"/>
<gene>
    <name evidence="1" type="ORF">MGAL_10B046323</name>
</gene>
<evidence type="ECO:0000313" key="2">
    <source>
        <dbReference type="Proteomes" id="UP000596742"/>
    </source>
</evidence>
<dbReference type="Gene3D" id="3.10.10.10">
    <property type="entry name" value="HIV Type 1 Reverse Transcriptase, subunit A, domain 1"/>
    <property type="match status" value="1"/>
</dbReference>
<dbReference type="InterPro" id="IPR043502">
    <property type="entry name" value="DNA/RNA_pol_sf"/>
</dbReference>
<dbReference type="PANTHER" id="PTHR47331">
    <property type="entry name" value="PHD-TYPE DOMAIN-CONTAINING PROTEIN"/>
    <property type="match status" value="1"/>
</dbReference>
<organism evidence="1 2">
    <name type="scientific">Mytilus galloprovincialis</name>
    <name type="common">Mediterranean mussel</name>
    <dbReference type="NCBI Taxonomy" id="29158"/>
    <lineage>
        <taxon>Eukaryota</taxon>
        <taxon>Metazoa</taxon>
        <taxon>Spiralia</taxon>
        <taxon>Lophotrochozoa</taxon>
        <taxon>Mollusca</taxon>
        <taxon>Bivalvia</taxon>
        <taxon>Autobranchia</taxon>
        <taxon>Pteriomorphia</taxon>
        <taxon>Mytilida</taxon>
        <taxon>Mytiloidea</taxon>
        <taxon>Mytilidae</taxon>
        <taxon>Mytilinae</taxon>
        <taxon>Mytilus</taxon>
    </lineage>
</organism>
<feature type="non-terminal residue" evidence="1">
    <location>
        <position position="1"/>
    </location>
</feature>
<keyword evidence="2" id="KW-1185">Reference proteome</keyword>
<dbReference type="CDD" id="cd01644">
    <property type="entry name" value="RT_pepA17"/>
    <property type="match status" value="1"/>
</dbReference>
<dbReference type="Proteomes" id="UP000596742">
    <property type="component" value="Unassembled WGS sequence"/>
</dbReference>
<sequence>MNTNILFDEGAQRSFVTEELASKLDIKAVGLRLAHPITNDDKFSISLLIGADFYWDFIEDTVIRGKGPTAVKSKLGYLLSGPTSPDMNRKSGAVGMFNILTNHKPEEFNLEAFWKLESLGVVDVEPEDENIDFMNMYQKTSVEFRKNRYVAKLPWKQDHETLPTNYVITKQRTHNVVKRLSQDPNMLQTYDKIIKDQERRGFIERVEDPDKAIGQVHYIPHHPVKKDSTTTPIRIVYDCSCRQSRQLPSLNDCLLSTPPILNDLTTLLVRFRLNPVAIVTDIEKAFLHVGLHEEDRDVTRFLWLSDPKDPRSHLTTYRFKSVLFGATCSPFILNAVLLKHLQKEGSQTAKILERDLYVDNILSSVIDENEALNYFTEARQLMLKAGFNLRSWTSNNEQLRQQAAKEDVLDTDKQTKILGMRWNVENDELTYAKRTIVPAQGDENSITK</sequence>
<protein>
    <recommendedName>
        <fullName evidence="3">Peptidase aspartic putative domain-containing protein</fullName>
    </recommendedName>
</protein>
<dbReference type="Gene3D" id="3.30.70.270">
    <property type="match status" value="1"/>
</dbReference>
<name>A0A8B6E6Z1_MYTGA</name>
<proteinExistence type="predicted"/>